<comment type="caution">
    <text evidence="1">The sequence shown here is derived from an EMBL/GenBank/DDBJ whole genome shotgun (WGS) entry which is preliminary data.</text>
</comment>
<evidence type="ECO:0000313" key="2">
    <source>
        <dbReference type="Proteomes" id="UP000193335"/>
    </source>
</evidence>
<protein>
    <submittedName>
        <fullName evidence="1">Uncharacterized protein</fullName>
    </submittedName>
</protein>
<dbReference type="Proteomes" id="UP000193335">
    <property type="component" value="Unassembled WGS sequence"/>
</dbReference>
<name>A0A1Y2JVA4_BRAJP</name>
<organism evidence="1 2">
    <name type="scientific">Bradyrhizobium japonicum</name>
    <dbReference type="NCBI Taxonomy" id="375"/>
    <lineage>
        <taxon>Bacteria</taxon>
        <taxon>Pseudomonadati</taxon>
        <taxon>Pseudomonadota</taxon>
        <taxon>Alphaproteobacteria</taxon>
        <taxon>Hyphomicrobiales</taxon>
        <taxon>Nitrobacteraceae</taxon>
        <taxon>Bradyrhizobium</taxon>
    </lineage>
</organism>
<reference evidence="1 2" key="1">
    <citation type="submission" date="2017-03" db="EMBL/GenBank/DDBJ databases">
        <title>Whole genome sequences of fourteen strains of Bradyrhizobium canariense and one strain of Bradyrhizobium japonicum isolated from Lupinus (Papilionoideae: Genisteae) species in Algeria.</title>
        <authorList>
            <person name="Crovadore J."/>
            <person name="Chekireb D."/>
            <person name="Brachmann A."/>
            <person name="Chablais R."/>
            <person name="Cochard B."/>
            <person name="Lefort F."/>
        </authorList>
    </citation>
    <scope>NUCLEOTIDE SEQUENCE [LARGE SCALE GENOMIC DNA]</scope>
    <source>
        <strain evidence="1 2">UBMA197</strain>
    </source>
</reference>
<proteinExistence type="predicted"/>
<sequence length="60" mass="6657">MNSGLTSMNFLRSIEIAWPAIALLRTEASGIPIGESLYGRFVSIRSAFVAGQLLEQWEQE</sequence>
<gene>
    <name evidence="1" type="ORF">BSZ19_12440</name>
</gene>
<dbReference type="AlphaFoldDB" id="A0A1Y2JVA4"/>
<dbReference type="EMBL" id="NAFL01000232">
    <property type="protein sequence ID" value="OSJ34435.1"/>
    <property type="molecule type" value="Genomic_DNA"/>
</dbReference>
<evidence type="ECO:0000313" key="1">
    <source>
        <dbReference type="EMBL" id="OSJ34435.1"/>
    </source>
</evidence>
<accession>A0A1Y2JVA4</accession>